<dbReference type="InterPro" id="IPR027388">
    <property type="entry name" value="Ku70_bridge/pillars_dom_sf"/>
</dbReference>
<dbReference type="PIRSF" id="PIRSF003033">
    <property type="entry name" value="Ku70"/>
    <property type="match status" value="1"/>
</dbReference>
<dbReference type="EC" id="3.6.4.12" evidence="3"/>
<reference evidence="16" key="1">
    <citation type="submission" date="2025-08" db="UniProtKB">
        <authorList>
            <consortium name="RefSeq"/>
        </authorList>
    </citation>
    <scope>IDENTIFICATION</scope>
    <source>
        <tissue evidence="16">Tentacle</tissue>
    </source>
</reference>
<dbReference type="InterPro" id="IPR006164">
    <property type="entry name" value="DNA_bd_Ku70/Ku80"/>
</dbReference>
<keyword evidence="10" id="KW-0233">DNA recombination</keyword>
<dbReference type="PROSITE" id="PS50800">
    <property type="entry name" value="SAP"/>
    <property type="match status" value="1"/>
</dbReference>
<evidence type="ECO:0000256" key="8">
    <source>
        <dbReference type="ARBA" id="ARBA00022840"/>
    </source>
</evidence>
<protein>
    <recommendedName>
        <fullName evidence="3">DNA helicase</fullName>
        <ecNumber evidence="3">3.6.4.12</ecNumber>
    </recommendedName>
</protein>
<dbReference type="GO" id="GO:0003678">
    <property type="term" value="F:DNA helicase activity"/>
    <property type="evidence" value="ECO:0007669"/>
    <property type="project" value="UniProtKB-EC"/>
</dbReference>
<evidence type="ECO:0000256" key="4">
    <source>
        <dbReference type="ARBA" id="ARBA00022741"/>
    </source>
</evidence>
<dbReference type="FunFam" id="2.40.290.10:FF:000001">
    <property type="entry name" value="X-ray repair cross complementing 6"/>
    <property type="match status" value="1"/>
</dbReference>
<keyword evidence="12" id="KW-0539">Nucleus</keyword>
<dbReference type="Pfam" id="PF03731">
    <property type="entry name" value="Ku_N"/>
    <property type="match status" value="1"/>
</dbReference>
<dbReference type="Gene3D" id="1.10.720.30">
    <property type="entry name" value="SAP domain"/>
    <property type="match status" value="1"/>
</dbReference>
<evidence type="ECO:0000259" key="14">
    <source>
        <dbReference type="PROSITE" id="PS50800"/>
    </source>
</evidence>
<dbReference type="InterPro" id="IPR047087">
    <property type="entry name" value="KU70_core_dom"/>
</dbReference>
<evidence type="ECO:0000256" key="1">
    <source>
        <dbReference type="ARBA" id="ARBA00004123"/>
    </source>
</evidence>
<dbReference type="Gene3D" id="4.10.970.10">
    <property type="entry name" value="Ku70, bridge and pillars"/>
    <property type="match status" value="1"/>
</dbReference>
<evidence type="ECO:0000256" key="3">
    <source>
        <dbReference type="ARBA" id="ARBA00012551"/>
    </source>
</evidence>
<dbReference type="Pfam" id="PF02037">
    <property type="entry name" value="SAP"/>
    <property type="match status" value="1"/>
</dbReference>
<evidence type="ECO:0000256" key="7">
    <source>
        <dbReference type="ARBA" id="ARBA00022806"/>
    </source>
</evidence>
<feature type="domain" description="SAP" evidence="14">
    <location>
        <begin position="624"/>
        <end position="658"/>
    </location>
</feature>
<dbReference type="Pfam" id="PF02735">
    <property type="entry name" value="Ku"/>
    <property type="match status" value="1"/>
</dbReference>
<dbReference type="InParanoid" id="A0A6P8J4T7"/>
<dbReference type="FunCoup" id="A0A6P8J4T7">
    <property type="interactions" value="2016"/>
</dbReference>
<dbReference type="SUPFAM" id="SSF53300">
    <property type="entry name" value="vWA-like"/>
    <property type="match status" value="1"/>
</dbReference>
<dbReference type="NCBIfam" id="TIGR00578">
    <property type="entry name" value="ku70"/>
    <property type="match status" value="1"/>
</dbReference>
<dbReference type="GO" id="GO:0000723">
    <property type="term" value="P:telomere maintenance"/>
    <property type="evidence" value="ECO:0007669"/>
    <property type="project" value="InterPro"/>
</dbReference>
<keyword evidence="9" id="KW-0238">DNA-binding</keyword>
<evidence type="ECO:0000313" key="16">
    <source>
        <dbReference type="RefSeq" id="XP_031572510.1"/>
    </source>
</evidence>
<dbReference type="Gene3D" id="2.40.290.10">
    <property type="match status" value="1"/>
</dbReference>
<dbReference type="Pfam" id="PF03730">
    <property type="entry name" value="Ku_C"/>
    <property type="match status" value="1"/>
</dbReference>
<keyword evidence="15" id="KW-1185">Reference proteome</keyword>
<dbReference type="GO" id="GO:0003690">
    <property type="term" value="F:double-stranded DNA binding"/>
    <property type="evidence" value="ECO:0007669"/>
    <property type="project" value="TreeGrafter"/>
</dbReference>
<evidence type="ECO:0000256" key="11">
    <source>
        <dbReference type="ARBA" id="ARBA00023204"/>
    </source>
</evidence>
<proteinExistence type="inferred from homology"/>
<dbReference type="Proteomes" id="UP000515163">
    <property type="component" value="Unplaced"/>
</dbReference>
<dbReference type="Gene3D" id="3.40.50.410">
    <property type="entry name" value="von Willebrand factor, type A domain"/>
    <property type="match status" value="1"/>
</dbReference>
<comment type="similarity">
    <text evidence="2">Belongs to the ku70 family.</text>
</comment>
<evidence type="ECO:0000256" key="9">
    <source>
        <dbReference type="ARBA" id="ARBA00023125"/>
    </source>
</evidence>
<dbReference type="GO" id="GO:0005524">
    <property type="term" value="F:ATP binding"/>
    <property type="evidence" value="ECO:0007669"/>
    <property type="project" value="UniProtKB-KW"/>
</dbReference>
<dbReference type="OrthoDB" id="3249161at2759"/>
<evidence type="ECO:0000256" key="6">
    <source>
        <dbReference type="ARBA" id="ARBA00022801"/>
    </source>
</evidence>
<dbReference type="CDD" id="cd01458">
    <property type="entry name" value="vWA_ku"/>
    <property type="match status" value="1"/>
</dbReference>
<dbReference type="PANTHER" id="PTHR12604">
    <property type="entry name" value="KU AUTOANTIGEN DNA HELICASE"/>
    <property type="match status" value="1"/>
</dbReference>
<dbReference type="GO" id="GO:0016787">
    <property type="term" value="F:hydrolase activity"/>
    <property type="evidence" value="ECO:0007669"/>
    <property type="project" value="UniProtKB-KW"/>
</dbReference>
<dbReference type="CDD" id="cd00788">
    <property type="entry name" value="KU70"/>
    <property type="match status" value="1"/>
</dbReference>
<dbReference type="KEGG" id="aten:116306576"/>
<dbReference type="GO" id="GO:0003684">
    <property type="term" value="F:damaged DNA binding"/>
    <property type="evidence" value="ECO:0007669"/>
    <property type="project" value="InterPro"/>
</dbReference>
<keyword evidence="5" id="KW-0227">DNA damage</keyword>
<dbReference type="InterPro" id="IPR006165">
    <property type="entry name" value="Ku70"/>
</dbReference>
<evidence type="ECO:0000256" key="12">
    <source>
        <dbReference type="ARBA" id="ARBA00023242"/>
    </source>
</evidence>
<dbReference type="RefSeq" id="XP_031572510.1">
    <property type="nucleotide sequence ID" value="XM_031716650.1"/>
</dbReference>
<dbReference type="SMART" id="SM00559">
    <property type="entry name" value="Ku78"/>
    <property type="match status" value="1"/>
</dbReference>
<dbReference type="FunFam" id="4.10.970.10:FF:000001">
    <property type="entry name" value="X-ray repair cross-complementing protein 6 isoform X1"/>
    <property type="match status" value="1"/>
</dbReference>
<comment type="subcellular location">
    <subcellularLocation>
        <location evidence="1">Nucleus</location>
    </subcellularLocation>
</comment>
<evidence type="ECO:0000256" key="2">
    <source>
        <dbReference type="ARBA" id="ARBA00005240"/>
    </source>
</evidence>
<dbReference type="SUPFAM" id="SSF68906">
    <property type="entry name" value="SAP domain"/>
    <property type="match status" value="1"/>
</dbReference>
<dbReference type="FunFam" id="1.10.720.30:FF:000007">
    <property type="entry name" value="X-ray repair cross complementing 6"/>
    <property type="match status" value="1"/>
</dbReference>
<dbReference type="InterPro" id="IPR005161">
    <property type="entry name" value="Ku_N"/>
</dbReference>
<dbReference type="GeneID" id="116306576"/>
<dbReference type="InterPro" id="IPR036465">
    <property type="entry name" value="vWFA_dom_sf"/>
</dbReference>
<keyword evidence="7" id="KW-0347">Helicase</keyword>
<organism evidence="15 16">
    <name type="scientific">Actinia tenebrosa</name>
    <name type="common">Australian red waratah sea anemone</name>
    <dbReference type="NCBI Taxonomy" id="6105"/>
    <lineage>
        <taxon>Eukaryota</taxon>
        <taxon>Metazoa</taxon>
        <taxon>Cnidaria</taxon>
        <taxon>Anthozoa</taxon>
        <taxon>Hexacorallia</taxon>
        <taxon>Actiniaria</taxon>
        <taxon>Actiniidae</taxon>
        <taxon>Actinia</taxon>
    </lineage>
</organism>
<dbReference type="GO" id="GO:0006310">
    <property type="term" value="P:DNA recombination"/>
    <property type="evidence" value="ECO:0007669"/>
    <property type="project" value="UniProtKB-KW"/>
</dbReference>
<evidence type="ECO:0000256" key="13">
    <source>
        <dbReference type="ARBA" id="ARBA00047995"/>
    </source>
</evidence>
<dbReference type="GO" id="GO:0043564">
    <property type="term" value="C:Ku70:Ku80 complex"/>
    <property type="evidence" value="ECO:0007669"/>
    <property type="project" value="InterPro"/>
</dbReference>
<keyword evidence="8" id="KW-0067">ATP-binding</keyword>
<dbReference type="InterPro" id="IPR005160">
    <property type="entry name" value="Ku_C"/>
</dbReference>
<comment type="catalytic activity">
    <reaction evidence="13">
        <text>ATP + H2O = ADP + phosphate + H(+)</text>
        <dbReference type="Rhea" id="RHEA:13065"/>
        <dbReference type="ChEBI" id="CHEBI:15377"/>
        <dbReference type="ChEBI" id="CHEBI:15378"/>
        <dbReference type="ChEBI" id="CHEBI:30616"/>
        <dbReference type="ChEBI" id="CHEBI:43474"/>
        <dbReference type="ChEBI" id="CHEBI:456216"/>
        <dbReference type="EC" id="3.6.4.12"/>
    </reaction>
</comment>
<evidence type="ECO:0000256" key="10">
    <source>
        <dbReference type="ARBA" id="ARBA00023172"/>
    </source>
</evidence>
<dbReference type="Gene3D" id="1.10.1600.10">
    <property type="match status" value="1"/>
</dbReference>
<evidence type="ECO:0000313" key="15">
    <source>
        <dbReference type="Proteomes" id="UP000515163"/>
    </source>
</evidence>
<dbReference type="FunFam" id="3.40.50.410:FF:000080">
    <property type="entry name" value="X-ray repair-complementing defective repair in Chinese hamster cells 6"/>
    <property type="match status" value="1"/>
</dbReference>
<keyword evidence="6" id="KW-0378">Hydrolase</keyword>
<gene>
    <name evidence="16" type="primary">LOC116306576</name>
</gene>
<name>A0A6P8J4T7_ACTTE</name>
<dbReference type="PANTHER" id="PTHR12604:SF2">
    <property type="entry name" value="X-RAY REPAIR CROSS-COMPLEMENTING PROTEIN 6"/>
    <property type="match status" value="1"/>
</dbReference>
<sequence>MLGFPVLRVRARTGASAGRTKFAFFNVVKEFLLLFQKINPLKVKMSDVNAWASIDGLFDDQDDEDSAETSQREVFGASKDNLILAIDCSPSMYRVVGEESHFQLSIKCAINIMKSKIISSDRDLIGIVFFSTKSNKGKDDTNKHIYQELDQPDAQRILDLEKLLEGLMNITLAEHNSGRMISLTDNSCDVFENSLHDVLWTCSNMFSQSTQKSGYKRMMLFTDNDNPHSDDKQLQNLARTKARDLSEIGINIELMHILPPGGSFDPQLFYQDIISDDDEDIQLPDPSEKFDELLSRVQKKEHKKRPLASIPFTLADGVDMGISVFNLCRPATKSSTVNLNSRTNEEIKTHTKYICKDTGSELMPTDIKYYQMFGGEKVIFEKEEVAAMKNFGNPGLLLMGFKPKKSLKRLYHIKSSHFIHPDEKSVSGSTTLFSALLKKSLEKEVIPICRYIPRAVSAPSFVALLPQKEEFNDHKVQITPPGFHVIFLPYVDDMRKLQYPKMPKATTEQVNKAKEIIKKLTFTFRSTDFENPSLQKHYNHLEALALDRDSPEEVDDLTEPDVERLDRRAGTLMQEFKDLVFPDGYNPDAKPATKRKAPGEGTAKKAKVEGLSVDIKEEAMKGRLSKLTVPVLKDFVRQAGIKSGTKKAELIDAINEHFGI</sequence>
<dbReference type="AlphaFoldDB" id="A0A6P8J4T7"/>
<dbReference type="SUPFAM" id="SSF100939">
    <property type="entry name" value="SPOC domain-like"/>
    <property type="match status" value="1"/>
</dbReference>
<keyword evidence="11" id="KW-0234">DNA repair</keyword>
<accession>A0A6P8J4T7</accession>
<dbReference type="GO" id="GO:0042162">
    <property type="term" value="F:telomeric DNA binding"/>
    <property type="evidence" value="ECO:0007669"/>
    <property type="project" value="InterPro"/>
</dbReference>
<evidence type="ECO:0000256" key="5">
    <source>
        <dbReference type="ARBA" id="ARBA00022763"/>
    </source>
</evidence>
<dbReference type="GO" id="GO:0006303">
    <property type="term" value="P:double-strand break repair via nonhomologous end joining"/>
    <property type="evidence" value="ECO:0007669"/>
    <property type="project" value="InterPro"/>
</dbReference>
<dbReference type="InterPro" id="IPR016194">
    <property type="entry name" value="SPOC-like_C_dom_sf"/>
</dbReference>
<dbReference type="InterPro" id="IPR003034">
    <property type="entry name" value="SAP_dom"/>
</dbReference>
<dbReference type="InterPro" id="IPR036361">
    <property type="entry name" value="SAP_dom_sf"/>
</dbReference>
<keyword evidence="4" id="KW-0547">Nucleotide-binding</keyword>